<dbReference type="AlphaFoldDB" id="H3SIB9"/>
<dbReference type="PANTHER" id="PTHR30328">
    <property type="entry name" value="TRANSCRIPTIONAL REPRESSOR"/>
    <property type="match status" value="1"/>
</dbReference>
<comment type="caution">
    <text evidence="4">The sequence shown here is derived from an EMBL/GenBank/DDBJ whole genome shotgun (WGS) entry which is preliminary data.</text>
</comment>
<dbReference type="InterPro" id="IPR041474">
    <property type="entry name" value="NicS_C"/>
</dbReference>
<dbReference type="EMBL" id="AHKH01000045">
    <property type="protein sequence ID" value="EHQ61177.1"/>
    <property type="molecule type" value="Genomic_DNA"/>
</dbReference>
<dbReference type="GO" id="GO:0006355">
    <property type="term" value="P:regulation of DNA-templated transcription"/>
    <property type="evidence" value="ECO:0007669"/>
    <property type="project" value="UniProtKB-ARBA"/>
</dbReference>
<dbReference type="Pfam" id="PF17938">
    <property type="entry name" value="TetR_C_29"/>
    <property type="match status" value="1"/>
</dbReference>
<reference evidence="4 5" key="1">
    <citation type="journal article" date="2012" name="J. Bacteriol.">
        <title>Genome Sequence of the Pattern-Forming Social Bacterium Paenibacillus dendritiformis C454 Chiral Morphotype.</title>
        <authorList>
            <person name="Sirota-Madi A."/>
            <person name="Olender T."/>
            <person name="Helman Y."/>
            <person name="Brainis I."/>
            <person name="Finkelshtein A."/>
            <person name="Roth D."/>
            <person name="Hagai E."/>
            <person name="Leshkowitz D."/>
            <person name="Brodsky L."/>
            <person name="Galatenko V."/>
            <person name="Nikolaev V."/>
            <person name="Gutnick D.L."/>
            <person name="Lancet D."/>
            <person name="Ben-Jacob E."/>
        </authorList>
    </citation>
    <scope>NUCLEOTIDE SEQUENCE [LARGE SCALE GENOMIC DNA]</scope>
    <source>
        <strain evidence="4 5">C454</strain>
    </source>
</reference>
<dbReference type="InterPro" id="IPR001647">
    <property type="entry name" value="HTH_TetR"/>
</dbReference>
<evidence type="ECO:0000313" key="4">
    <source>
        <dbReference type="EMBL" id="EHQ61177.1"/>
    </source>
</evidence>
<dbReference type="STRING" id="1131935.PDENDC454_16453"/>
<dbReference type="InterPro" id="IPR036271">
    <property type="entry name" value="Tet_transcr_reg_TetR-rel_C_sf"/>
</dbReference>
<keyword evidence="1 2" id="KW-0238">DNA-binding</keyword>
<dbReference type="GO" id="GO:0003677">
    <property type="term" value="F:DNA binding"/>
    <property type="evidence" value="ECO:0007669"/>
    <property type="project" value="UniProtKB-UniRule"/>
</dbReference>
<dbReference type="Pfam" id="PF00440">
    <property type="entry name" value="TetR_N"/>
    <property type="match status" value="1"/>
</dbReference>
<name>H3SIB9_9BACL</name>
<evidence type="ECO:0000259" key="3">
    <source>
        <dbReference type="PROSITE" id="PS50977"/>
    </source>
</evidence>
<protein>
    <submittedName>
        <fullName evidence="4">TetR family transcriptional regulator</fullName>
    </submittedName>
</protein>
<feature type="DNA-binding region" description="H-T-H motif" evidence="2">
    <location>
        <begin position="35"/>
        <end position="54"/>
    </location>
</feature>
<dbReference type="PATRIC" id="fig|1131935.3.peg.3427"/>
<dbReference type="SUPFAM" id="SSF48498">
    <property type="entry name" value="Tetracyclin repressor-like, C-terminal domain"/>
    <property type="match status" value="1"/>
</dbReference>
<dbReference type="RefSeq" id="WP_006677781.1">
    <property type="nucleotide sequence ID" value="NZ_AHKH01000045.1"/>
</dbReference>
<sequence length="221" mass="25777">MTERKKRTYDAARTKEIILDAAEQIFAELGYSAARIDAIASAAGYNKSLIYQYFQDKLGLYTEVVKRADRLGNQMFQEAAGDLLSDETTLSDPAKFKRLLEEVITISYQFMSEHPSYLKIYSWEAAEEWKTWKKISYSPDDIFQFYKLAQRAKENGIIRQDMDAMMVPIVMMNAVIPFVQSFRRVNNMLKNDDLEWTMSQERFREQIVKFVTHGVMEPSLI</sequence>
<dbReference type="PRINTS" id="PR00455">
    <property type="entry name" value="HTHTETR"/>
</dbReference>
<evidence type="ECO:0000313" key="5">
    <source>
        <dbReference type="Proteomes" id="UP000003900"/>
    </source>
</evidence>
<proteinExistence type="predicted"/>
<accession>H3SIB9</accession>
<dbReference type="PROSITE" id="PS50977">
    <property type="entry name" value="HTH_TETR_2"/>
    <property type="match status" value="1"/>
</dbReference>
<dbReference type="PANTHER" id="PTHR30328:SF54">
    <property type="entry name" value="HTH-TYPE TRANSCRIPTIONAL REPRESSOR SCO4008"/>
    <property type="match status" value="1"/>
</dbReference>
<dbReference type="Proteomes" id="UP000003900">
    <property type="component" value="Unassembled WGS sequence"/>
</dbReference>
<dbReference type="Gene3D" id="1.10.357.10">
    <property type="entry name" value="Tetracycline Repressor, domain 2"/>
    <property type="match status" value="1"/>
</dbReference>
<evidence type="ECO:0000256" key="2">
    <source>
        <dbReference type="PROSITE-ProRule" id="PRU00335"/>
    </source>
</evidence>
<feature type="domain" description="HTH tetR-type" evidence="3">
    <location>
        <begin position="12"/>
        <end position="72"/>
    </location>
</feature>
<keyword evidence="5" id="KW-1185">Reference proteome</keyword>
<dbReference type="InterPro" id="IPR009057">
    <property type="entry name" value="Homeodomain-like_sf"/>
</dbReference>
<dbReference type="SUPFAM" id="SSF46689">
    <property type="entry name" value="Homeodomain-like"/>
    <property type="match status" value="1"/>
</dbReference>
<evidence type="ECO:0000256" key="1">
    <source>
        <dbReference type="ARBA" id="ARBA00023125"/>
    </source>
</evidence>
<dbReference type="InterPro" id="IPR050109">
    <property type="entry name" value="HTH-type_TetR-like_transc_reg"/>
</dbReference>
<dbReference type="OrthoDB" id="9815924at2"/>
<organism evidence="4 5">
    <name type="scientific">Paenibacillus dendritiformis C454</name>
    <dbReference type="NCBI Taxonomy" id="1131935"/>
    <lineage>
        <taxon>Bacteria</taxon>
        <taxon>Bacillati</taxon>
        <taxon>Bacillota</taxon>
        <taxon>Bacilli</taxon>
        <taxon>Bacillales</taxon>
        <taxon>Paenibacillaceae</taxon>
        <taxon>Paenibacillus</taxon>
    </lineage>
</organism>
<gene>
    <name evidence="4" type="ORF">PDENDC454_16453</name>
</gene>